<feature type="transmembrane region" description="Helical" evidence="1">
    <location>
        <begin position="6"/>
        <end position="29"/>
    </location>
</feature>
<sequence length="162" mass="16858">MGLAIIIGFIAIGTLLHVVPLYAGFLFLWYWTSVTHSSPAALAPAMIGSLVGAGLSYMLQTGTATGNAPLALGALGLMIVALFLVIAGRLPTFCNAATMLYVTVFNAPILQGGEDFRQVILATVLGIVWFGATIMGAVWLAARVARSRTAENPIAETVPVPA</sequence>
<evidence type="ECO:0000313" key="3">
    <source>
        <dbReference type="Proteomes" id="UP000004728"/>
    </source>
</evidence>
<dbReference type="AlphaFoldDB" id="F1Z6K7"/>
<keyword evidence="1" id="KW-1133">Transmembrane helix</keyword>
<organism evidence="2 3">
    <name type="scientific">Novosphingobium nitrogenifigens DSM 19370</name>
    <dbReference type="NCBI Taxonomy" id="983920"/>
    <lineage>
        <taxon>Bacteria</taxon>
        <taxon>Pseudomonadati</taxon>
        <taxon>Pseudomonadota</taxon>
        <taxon>Alphaproteobacteria</taxon>
        <taxon>Sphingomonadales</taxon>
        <taxon>Sphingomonadaceae</taxon>
        <taxon>Novosphingobium</taxon>
    </lineage>
</organism>
<feature type="transmembrane region" description="Helical" evidence="1">
    <location>
        <begin position="66"/>
        <end position="86"/>
    </location>
</feature>
<gene>
    <name evidence="2" type="ORF">Y88_2452</name>
</gene>
<feature type="transmembrane region" description="Helical" evidence="1">
    <location>
        <begin position="41"/>
        <end position="60"/>
    </location>
</feature>
<keyword evidence="1" id="KW-0812">Transmembrane</keyword>
<protein>
    <recommendedName>
        <fullName evidence="4">HPP family protein</fullName>
    </recommendedName>
</protein>
<feature type="transmembrane region" description="Helical" evidence="1">
    <location>
        <begin position="119"/>
        <end position="142"/>
    </location>
</feature>
<keyword evidence="3" id="KW-1185">Reference proteome</keyword>
<evidence type="ECO:0008006" key="4">
    <source>
        <dbReference type="Google" id="ProtNLM"/>
    </source>
</evidence>
<reference evidence="2 3" key="1">
    <citation type="journal article" date="2012" name="J. Bacteriol.">
        <title>Draft Genome Sequence of Novosphingobium nitrogenifigens Y88T.</title>
        <authorList>
            <person name="Strabala T.J."/>
            <person name="Macdonald L."/>
            <person name="Liu V."/>
            <person name="Smit A.M."/>
        </authorList>
    </citation>
    <scope>NUCLEOTIDE SEQUENCE [LARGE SCALE GENOMIC DNA]</scope>
    <source>
        <strain evidence="2 3">DSM 19370</strain>
    </source>
</reference>
<evidence type="ECO:0000256" key="1">
    <source>
        <dbReference type="SAM" id="Phobius"/>
    </source>
</evidence>
<dbReference type="EMBL" id="AEWJ01000025">
    <property type="protein sequence ID" value="EGD59668.1"/>
    <property type="molecule type" value="Genomic_DNA"/>
</dbReference>
<keyword evidence="1" id="KW-0472">Membrane</keyword>
<dbReference type="InParanoid" id="F1Z6K7"/>
<accession>F1Z6K7</accession>
<dbReference type="Proteomes" id="UP000004728">
    <property type="component" value="Unassembled WGS sequence"/>
</dbReference>
<proteinExistence type="predicted"/>
<comment type="caution">
    <text evidence="2">The sequence shown here is derived from an EMBL/GenBank/DDBJ whole genome shotgun (WGS) entry which is preliminary data.</text>
</comment>
<name>F1Z6K7_9SPHN</name>
<dbReference type="HOGENOM" id="CLU_1577508_0_0_5"/>
<dbReference type="RefSeq" id="WP_008069975.1">
    <property type="nucleotide sequence ID" value="NZ_AQWK01000003.1"/>
</dbReference>
<evidence type="ECO:0000313" key="2">
    <source>
        <dbReference type="EMBL" id="EGD59668.1"/>
    </source>
</evidence>